<sequence>MVWAGAGVVLAAYGTPWSAIAAYSAYLSLGIMLPGVLLWRLLRGNEDGFAVDLAFGTGFGFALSILSYLPGRAIGIPYLPLAVPLLTIAAFTALKHLRPYWRSKRSPMPTWWAWSVAGAVALGLWVITRAGLQIEPIAFPDAAFQYSDMPYQLALAAELKHHLPGQIPFVTGQQLDYHWFLHAELAAANWQTGIELDVLLRRLMPVTAALVPILSVAALATRLARKSWAGPLAAWLLVTVTSFDVYGWGGRDLISQAAYSSAVLMYSPTHAFAVVLAFPVVYSIVCLLRRDPHRGTWLLLVIGLAALAGAKASFVPLLVVAVALAIAVRLVTERRLDRTSVGLGLAVLAALRFAQFVLFSAGSSGIAFGPGQAFRAMAGRVGFESRYSDHAAAAVVIGTTGATLLVSWSLAGLGMLGFARERKWKDPAAVFLAGFVLAGIAAAALLRHPGFSQLYFLRAAFPFAIAASAWGLTLLLSGPRLRQIGPRLLLALAGGMVLAQVVAYLTPRRPRSGQGVLAVSFQVIWPWAAVLLVAGLAALVLSRTAERTAALGLGILIVLGAAAVNVPKTMVTTLTDQVCVAGPDRPECRQTRRQVPTGGAEAARYIRDHSAVGDKLATNSHCTPVYADRTCDARNFWLAAYSERRVLVEGWAYTPTAQGRRNADAAINGPFWNQPLLQLNDSAFKRPSKRVLDQLWNQYGVRWLVFDTNLDWPPGELEGLAEHRYSLGAVAVYALTAPTEDAATPGVRRSSSSPR</sequence>
<organism evidence="2 3">
    <name type="scientific">Kribbella italica</name>
    <dbReference type="NCBI Taxonomy" id="1540520"/>
    <lineage>
        <taxon>Bacteria</taxon>
        <taxon>Bacillati</taxon>
        <taxon>Actinomycetota</taxon>
        <taxon>Actinomycetes</taxon>
        <taxon>Propionibacteriales</taxon>
        <taxon>Kribbellaceae</taxon>
        <taxon>Kribbella</taxon>
    </lineage>
</organism>
<keyword evidence="3" id="KW-1185">Reference proteome</keyword>
<reference evidence="2 3" key="1">
    <citation type="submission" date="2020-08" db="EMBL/GenBank/DDBJ databases">
        <title>Sequencing the genomes of 1000 actinobacteria strains.</title>
        <authorList>
            <person name="Klenk H.-P."/>
        </authorList>
    </citation>
    <scope>NUCLEOTIDE SEQUENCE [LARGE SCALE GENOMIC DNA]</scope>
    <source>
        <strain evidence="2 3">DSM 28967</strain>
    </source>
</reference>
<feature type="transmembrane region" description="Helical" evidence="1">
    <location>
        <begin position="109"/>
        <end position="127"/>
    </location>
</feature>
<feature type="transmembrane region" description="Helical" evidence="1">
    <location>
        <begin position="488"/>
        <end position="507"/>
    </location>
</feature>
<evidence type="ECO:0000313" key="2">
    <source>
        <dbReference type="EMBL" id="MBB5837727.1"/>
    </source>
</evidence>
<dbReference type="AlphaFoldDB" id="A0A7W9J8U1"/>
<comment type="caution">
    <text evidence="2">The sequence shown here is derived from an EMBL/GenBank/DDBJ whole genome shotgun (WGS) entry which is preliminary data.</text>
</comment>
<keyword evidence="1" id="KW-0472">Membrane</keyword>
<keyword evidence="1" id="KW-1133">Transmembrane helix</keyword>
<name>A0A7W9J8U1_9ACTN</name>
<evidence type="ECO:0000313" key="3">
    <source>
        <dbReference type="Proteomes" id="UP000549971"/>
    </source>
</evidence>
<dbReference type="EMBL" id="JACHMY010000001">
    <property type="protein sequence ID" value="MBB5837727.1"/>
    <property type="molecule type" value="Genomic_DNA"/>
</dbReference>
<feature type="transmembrane region" description="Helical" evidence="1">
    <location>
        <begin position="232"/>
        <end position="249"/>
    </location>
</feature>
<accession>A0A7W9J8U1</accession>
<protein>
    <submittedName>
        <fullName evidence="2">Uncharacterized protein</fullName>
    </submittedName>
</protein>
<feature type="transmembrane region" description="Helical" evidence="1">
    <location>
        <begin position="75"/>
        <end position="97"/>
    </location>
</feature>
<feature type="transmembrane region" description="Helical" evidence="1">
    <location>
        <begin position="391"/>
        <end position="416"/>
    </location>
</feature>
<feature type="transmembrane region" description="Helical" evidence="1">
    <location>
        <begin position="344"/>
        <end position="371"/>
    </location>
</feature>
<keyword evidence="1" id="KW-0812">Transmembrane</keyword>
<feature type="transmembrane region" description="Helical" evidence="1">
    <location>
        <begin position="519"/>
        <end position="541"/>
    </location>
</feature>
<feature type="transmembrane region" description="Helical" evidence="1">
    <location>
        <begin position="548"/>
        <end position="566"/>
    </location>
</feature>
<feature type="transmembrane region" description="Helical" evidence="1">
    <location>
        <begin position="316"/>
        <end position="332"/>
    </location>
</feature>
<dbReference type="Proteomes" id="UP000549971">
    <property type="component" value="Unassembled WGS sequence"/>
</dbReference>
<feature type="transmembrane region" description="Helical" evidence="1">
    <location>
        <begin position="20"/>
        <end position="42"/>
    </location>
</feature>
<feature type="transmembrane region" description="Helical" evidence="1">
    <location>
        <begin position="49"/>
        <end position="69"/>
    </location>
</feature>
<dbReference type="RefSeq" id="WP_184797965.1">
    <property type="nucleotide sequence ID" value="NZ_JACHMY010000001.1"/>
</dbReference>
<feature type="transmembrane region" description="Helical" evidence="1">
    <location>
        <begin position="295"/>
        <end position="310"/>
    </location>
</feature>
<feature type="transmembrane region" description="Helical" evidence="1">
    <location>
        <begin position="269"/>
        <end position="288"/>
    </location>
</feature>
<gene>
    <name evidence="2" type="ORF">HDA39_004461</name>
</gene>
<feature type="transmembrane region" description="Helical" evidence="1">
    <location>
        <begin position="428"/>
        <end position="448"/>
    </location>
</feature>
<feature type="transmembrane region" description="Helical" evidence="1">
    <location>
        <begin position="203"/>
        <end position="220"/>
    </location>
</feature>
<proteinExistence type="predicted"/>
<feature type="transmembrane region" description="Helical" evidence="1">
    <location>
        <begin position="454"/>
        <end position="476"/>
    </location>
</feature>
<evidence type="ECO:0000256" key="1">
    <source>
        <dbReference type="SAM" id="Phobius"/>
    </source>
</evidence>